<reference evidence="6" key="1">
    <citation type="journal article" date="2015" name="MBio">
        <title>Genome-Resolved Metagenomic Analysis Reveals Roles for Candidate Phyla and Other Microbial Community Members in Biogeochemical Transformations in Oil Reservoirs.</title>
        <authorList>
            <person name="Hu P."/>
            <person name="Tom L."/>
            <person name="Singh A."/>
            <person name="Thomas B.C."/>
            <person name="Baker B.J."/>
            <person name="Piceno Y.M."/>
            <person name="Andersen G.L."/>
            <person name="Banfield J.F."/>
        </authorList>
    </citation>
    <scope>NUCLEOTIDE SEQUENCE [LARGE SCALE GENOMIC DNA]</scope>
</reference>
<keyword evidence="3" id="KW-0472">Membrane</keyword>
<dbReference type="AlphaFoldDB" id="A0A101HJP0"/>
<sequence length="703" mass="79471">MLRSKYERIRTYILIGSFFVVAPLIIILFNGNVNLDLRSNASVDPLCDYYALADFDDTDSVGISDFNLWLNKYREYKEDNSSYLRGYDLDNDKKIGLTDFSLWLNRWREFKSCRSDSGNCHAGCFVEGSVCGDSVCEDEENKVNCPTDCITCGDGICEGDETVSNCEDDCKIVTEASYTVKVASISYYPIDSQDPDKLDYDVVNNNSYGEYSMSVNELKNKVVRLTNDLEESLEEGSRYKGYSNSEAPKSLDYVVQMEEKYDEPVPTDYSKEYSENIFMTDYNAIMNRLKICDLVDNQGIKEVWIWSYTGIDRAGWESNFSSKYGDISNSDRDNTDLPICNGSYTVYEFNYGREIEEAVHTTFHQLEAIFRFLDADLFNNNFVGEVGTNMGEVKRCGNCHFPPNGTKDYDYSNRSVYVDSDFLDWQAEGIGTTTNFNCELWDCDELKYYIMWRQTIPGLNNGLTYKGQSMPNWWGFIADFDKKMSQLKEEINTLPLVASWKLENLQIQDYSGNNFNGNAIGTVNSINGKVGKGVEIGSDQSRIEISEGSKLLLNNAGSFLKPQSFTIMAYVKRPNSACNYNYCSIFSKGSSRFQGYSMAIYNNKVALRINDDASNAVIGSTVLNPDTWYHLAATYDANTGKLRAYVNGNLDGTSTKVGPINYKDAKVVIGNGNGNFDLPLMGQIDEVKFFNKALSAQEIQSYF</sequence>
<dbReference type="Proteomes" id="UP000053904">
    <property type="component" value="Unassembled WGS sequence"/>
</dbReference>
<keyword evidence="1" id="KW-0732">Signal</keyword>
<evidence type="ECO:0000259" key="4">
    <source>
        <dbReference type="SMART" id="SM00560"/>
    </source>
</evidence>
<dbReference type="InterPro" id="IPR006558">
    <property type="entry name" value="LamG-like"/>
</dbReference>
<accession>A0A101HJP0</accession>
<organism evidence="5 6">
    <name type="scientific">candidate division WS6 bacterium 34_10</name>
    <dbReference type="NCBI Taxonomy" id="1641389"/>
    <lineage>
        <taxon>Bacteria</taxon>
        <taxon>Candidatus Dojkabacteria</taxon>
    </lineage>
</organism>
<keyword evidence="3" id="KW-1133">Transmembrane helix</keyword>
<evidence type="ECO:0000256" key="2">
    <source>
        <dbReference type="ARBA" id="ARBA00023157"/>
    </source>
</evidence>
<dbReference type="PANTHER" id="PTHR47635">
    <property type="entry name" value="CUB DOMAIN-CONTAINING PROTEIN"/>
    <property type="match status" value="1"/>
</dbReference>
<keyword evidence="2" id="KW-1015">Disulfide bond</keyword>
<comment type="caution">
    <text evidence="5">The sequence shown here is derived from an EMBL/GenBank/DDBJ whole genome shotgun (WGS) entry which is preliminary data.</text>
</comment>
<evidence type="ECO:0000256" key="3">
    <source>
        <dbReference type="SAM" id="Phobius"/>
    </source>
</evidence>
<dbReference type="Gene3D" id="2.60.120.200">
    <property type="match status" value="1"/>
</dbReference>
<gene>
    <name evidence="5" type="ORF">XD93_0140</name>
</gene>
<feature type="domain" description="LamG-like jellyroll fold" evidence="4">
    <location>
        <begin position="563"/>
        <end position="697"/>
    </location>
</feature>
<feature type="transmembrane region" description="Helical" evidence="3">
    <location>
        <begin position="12"/>
        <end position="29"/>
    </location>
</feature>
<dbReference type="PANTHER" id="PTHR47635:SF2">
    <property type="entry name" value="LAMG-LIKE JELLYROLL FOLD DOMAIN-CONTAINING PROTEIN"/>
    <property type="match status" value="1"/>
</dbReference>
<keyword evidence="3" id="KW-0812">Transmembrane</keyword>
<dbReference type="SMART" id="SM00560">
    <property type="entry name" value="LamGL"/>
    <property type="match status" value="1"/>
</dbReference>
<dbReference type="PROSITE" id="PS00018">
    <property type="entry name" value="EF_HAND_1"/>
    <property type="match status" value="1"/>
</dbReference>
<dbReference type="EMBL" id="LGGO01000010">
    <property type="protein sequence ID" value="KUK77715.1"/>
    <property type="molecule type" value="Genomic_DNA"/>
</dbReference>
<name>A0A101HJP0_9BACT</name>
<evidence type="ECO:0000313" key="5">
    <source>
        <dbReference type="EMBL" id="KUK77715.1"/>
    </source>
</evidence>
<evidence type="ECO:0000313" key="6">
    <source>
        <dbReference type="Proteomes" id="UP000053904"/>
    </source>
</evidence>
<dbReference type="Pfam" id="PF13385">
    <property type="entry name" value="Laminin_G_3"/>
    <property type="match status" value="1"/>
</dbReference>
<dbReference type="InterPro" id="IPR018247">
    <property type="entry name" value="EF_Hand_1_Ca_BS"/>
</dbReference>
<proteinExistence type="predicted"/>
<protein>
    <recommendedName>
        <fullName evidence="4">LamG-like jellyroll fold domain-containing protein</fullName>
    </recommendedName>
</protein>
<evidence type="ECO:0000256" key="1">
    <source>
        <dbReference type="ARBA" id="ARBA00022729"/>
    </source>
</evidence>
<dbReference type="SUPFAM" id="SSF49899">
    <property type="entry name" value="Concanavalin A-like lectins/glucanases"/>
    <property type="match status" value="1"/>
</dbReference>
<dbReference type="InterPro" id="IPR013320">
    <property type="entry name" value="ConA-like_dom_sf"/>
</dbReference>